<dbReference type="EMBL" id="BX936398">
    <property type="protein sequence ID" value="CAH22389.1"/>
    <property type="molecule type" value="Genomic_DNA"/>
</dbReference>
<feature type="coiled-coil region" evidence="1">
    <location>
        <begin position="46"/>
        <end position="73"/>
    </location>
</feature>
<dbReference type="RefSeq" id="WP_011192943.1">
    <property type="nucleotide sequence ID" value="NC_006155.1"/>
</dbReference>
<proteinExistence type="predicted"/>
<evidence type="ECO:0000313" key="2">
    <source>
        <dbReference type="EMBL" id="CAH22389.1"/>
    </source>
</evidence>
<sequence length="124" mass="13707" precursor="true">MSRELLLIALLLAVGGYIGWAMRDGSQSTTELAMSQVAEANRVQLENIAQISARQLEDKLSELKANEVHTERIIRTEIIKPVFSNICATDEYVRLFNASSTRAERTLSAKFADPVPGDIAATER</sequence>
<dbReference type="Proteomes" id="UP000001011">
    <property type="component" value="Chromosome"/>
</dbReference>
<accession>Q666U5</accession>
<keyword evidence="1" id="KW-0175">Coiled coil</keyword>
<gene>
    <name evidence="2" type="ordered locus">YPTB3151</name>
</gene>
<organism evidence="2 3">
    <name type="scientific">Yersinia pseudotuberculosis serotype I (strain IP32953)</name>
    <dbReference type="NCBI Taxonomy" id="273123"/>
    <lineage>
        <taxon>Bacteria</taxon>
        <taxon>Pseudomonadati</taxon>
        <taxon>Pseudomonadota</taxon>
        <taxon>Gammaproteobacteria</taxon>
        <taxon>Enterobacterales</taxon>
        <taxon>Yersiniaceae</taxon>
        <taxon>Yersinia</taxon>
    </lineage>
</organism>
<protein>
    <submittedName>
        <fullName evidence="2">Uncharacterized protein</fullName>
    </submittedName>
</protein>
<reference evidence="2 3" key="1">
    <citation type="journal article" date="2004" name="Proc. Natl. Acad. Sci. U.S.A.">
        <title>Insights into the evolution of Yersinia pestis through whole-genome comparison with Yersinia pseudotuberculosis.</title>
        <authorList>
            <person name="Chain P.S.G."/>
            <person name="Carniel E."/>
            <person name="Larimer F.W."/>
            <person name="Lamerdin J."/>
            <person name="Stoutland P.O."/>
            <person name="Regala W.M."/>
            <person name="Georgescu A.M."/>
            <person name="Vergez L.M."/>
            <person name="Land M.L."/>
            <person name="Motin V.L."/>
            <person name="Brubaker R.R."/>
            <person name="Fowler J."/>
            <person name="Hinnebusch J."/>
            <person name="Marceau M."/>
            <person name="Medigue C."/>
            <person name="Simonet M."/>
            <person name="Chenal-Francisque V."/>
            <person name="Souza B."/>
            <person name="Dacheux D."/>
            <person name="Elliott J.M."/>
            <person name="Derbise A."/>
            <person name="Hauser L.J."/>
            <person name="Garcia E."/>
        </authorList>
    </citation>
    <scope>NUCLEOTIDE SEQUENCE [LARGE SCALE GENOMIC DNA]</scope>
    <source>
        <strain evidence="3">IP32953</strain>
    </source>
</reference>
<evidence type="ECO:0000256" key="1">
    <source>
        <dbReference type="SAM" id="Coils"/>
    </source>
</evidence>
<dbReference type="PATRIC" id="fig|273123.14.peg.3635"/>
<dbReference type="KEGG" id="yps:YPTB3151"/>
<dbReference type="KEGG" id="ypo:BZ17_3461"/>
<dbReference type="AlphaFoldDB" id="Q666U5"/>
<evidence type="ECO:0000313" key="3">
    <source>
        <dbReference type="Proteomes" id="UP000001011"/>
    </source>
</evidence>
<name>Q666U5_YERPS</name>